<dbReference type="EMBL" id="LVWG01000035">
    <property type="protein sequence ID" value="KZK73651.1"/>
    <property type="molecule type" value="Genomic_DNA"/>
</dbReference>
<evidence type="ECO:0000256" key="1">
    <source>
        <dbReference type="SAM" id="SignalP"/>
    </source>
</evidence>
<evidence type="ECO:0000313" key="2">
    <source>
        <dbReference type="EMBL" id="KZK73651.1"/>
    </source>
</evidence>
<gene>
    <name evidence="2" type="ORF">A3K90_08545</name>
</gene>
<organism evidence="2 3">
    <name type="scientific">Pelodictyon luteolum</name>
    <dbReference type="NCBI Taxonomy" id="1100"/>
    <lineage>
        <taxon>Bacteria</taxon>
        <taxon>Pseudomonadati</taxon>
        <taxon>Chlorobiota</taxon>
        <taxon>Chlorobiia</taxon>
        <taxon>Chlorobiales</taxon>
        <taxon>Chlorobiaceae</taxon>
        <taxon>Chlorobium/Pelodictyon group</taxon>
        <taxon>Pelodictyon</taxon>
    </lineage>
</organism>
<name>A0A165L6X6_PELLU</name>
<feature type="chain" id="PRO_5007861585" evidence="1">
    <location>
        <begin position="24"/>
        <end position="182"/>
    </location>
</feature>
<keyword evidence="1" id="KW-0732">Signal</keyword>
<evidence type="ECO:0000313" key="3">
    <source>
        <dbReference type="Proteomes" id="UP000076481"/>
    </source>
</evidence>
<proteinExistence type="predicted"/>
<accession>A0A165L6X6</accession>
<feature type="signal peptide" evidence="1">
    <location>
        <begin position="1"/>
        <end position="23"/>
    </location>
</feature>
<dbReference type="Proteomes" id="UP000076481">
    <property type="component" value="Unassembled WGS sequence"/>
</dbReference>
<dbReference type="AlphaFoldDB" id="A0A165L6X6"/>
<protein>
    <submittedName>
        <fullName evidence="2">Uncharacterized protein</fullName>
    </submittedName>
</protein>
<reference evidence="2 3" key="1">
    <citation type="submission" date="2016-03" db="EMBL/GenBank/DDBJ databases">
        <title>Speciation and ecological success in dimly lit waters: horizontal gene transfer in a green sulfur bacteria bloom unveiled by metagenomic assembly.</title>
        <authorList>
            <person name="Llorens-Mares T."/>
            <person name="Liu Z."/>
            <person name="Allen L.Z."/>
            <person name="Rusch D.B."/>
            <person name="Craig M.T."/>
            <person name="Dupont C.L."/>
            <person name="Bryant D.A."/>
            <person name="Casamayor E.O."/>
        </authorList>
    </citation>
    <scope>NUCLEOTIDE SEQUENCE [LARGE SCALE GENOMIC DNA]</scope>
    <source>
        <strain evidence="2">CIII</strain>
    </source>
</reference>
<comment type="caution">
    <text evidence="2">The sequence shown here is derived from an EMBL/GenBank/DDBJ whole genome shotgun (WGS) entry which is preliminary data.</text>
</comment>
<sequence length="182" mass="20162">MKIRVIAFLLLVALFMGSHEARAVSFFEPDEFRMAVIEMGLLKSNPGTPDADTPLDFSSAVKVYQSQSSSGDEVIVRNGVSSSLPGTINRPPDGTYSYGYVVIDPTFKVKGKYTVETVTYYSLDSEKFLWESTDNMNTKKGERVATSDTSWNLATIKMNAFNTQPSYTGSRYISTEGGFRLI</sequence>
<dbReference type="RefSeq" id="WP_303682352.1">
    <property type="nucleotide sequence ID" value="NZ_LVWG01000035.1"/>
</dbReference>